<dbReference type="Gene3D" id="3.40.190.10">
    <property type="entry name" value="Periplasmic binding protein-like II"/>
    <property type="match status" value="2"/>
</dbReference>
<dbReference type="PANTHER" id="PTHR43649">
    <property type="entry name" value="ARABINOSE-BINDING PROTEIN-RELATED"/>
    <property type="match status" value="1"/>
</dbReference>
<dbReference type="Pfam" id="PF01547">
    <property type="entry name" value="SBP_bac_1"/>
    <property type="match status" value="1"/>
</dbReference>
<accession>A0A516PZX5</accession>
<evidence type="ECO:0000313" key="1">
    <source>
        <dbReference type="EMBL" id="QDP96720.1"/>
    </source>
</evidence>
<proteinExistence type="predicted"/>
<dbReference type="Proteomes" id="UP000319263">
    <property type="component" value="Chromosome"/>
</dbReference>
<dbReference type="InterPro" id="IPR006311">
    <property type="entry name" value="TAT_signal"/>
</dbReference>
<name>A0A516PZX5_9ACTN</name>
<reference evidence="1 2" key="1">
    <citation type="submission" date="2019-07" db="EMBL/GenBank/DDBJ databases">
        <title>Microlunatus dokdonensis sp. nov. isolated from the rhizospheric soil of the wild plant Elymus tsukushiensis.</title>
        <authorList>
            <person name="Ghim S.-Y."/>
            <person name="Hwang Y.-J."/>
            <person name="Son J.-S."/>
            <person name="Shin J.-H."/>
        </authorList>
    </citation>
    <scope>NUCLEOTIDE SEQUENCE [LARGE SCALE GENOMIC DNA]</scope>
    <source>
        <strain evidence="1 2">KUDC0627</strain>
    </source>
</reference>
<keyword evidence="2" id="KW-1185">Reference proteome</keyword>
<gene>
    <name evidence="1" type="ORF">FOE78_13100</name>
</gene>
<sequence length="446" mass="47219">MNPHGNLSRRQLLAGIGATTALGLAGCSAGSLGSSDSGGNSNAKVTLKWQVGNTEDGIASAKNVVKHFTAKHPDIAITLDPVPGGTEGDNLVKTRLSTGSMDDVFGYNSGSLFHAIDPVKNLVPISDQSYVSQLEKTFVSVVTEQGKVYGVPAASAQGGGILYSKPVYEKLGLEVPKTWDDFIENCKKVKSDAKEVAPILQTYGTDWTAQLFVLADYHNVQAQDAEWPTKYTKNQVHYAQEPALAGWMHLQQTHDLKLFNSDFASATYDDGLKMIANGQGAHYPMLSQAVSGIAATYPNKIDDIGFFAQPGQDAAKVGLTGWLPNAVYIPTSTKGDKLEAAKKFLAFLASPDGCAAFGDYSPPSGPYAVDGCALPDAVPQAIKDVAAYFDDAKVTPALEFVSPIKGPAMPALCVEVGSGIKSGKQGAQLYDQDVKKQAQQLGLPGW</sequence>
<organism evidence="1 2">
    <name type="scientific">Microlunatus elymi</name>
    <dbReference type="NCBI Taxonomy" id="2596828"/>
    <lineage>
        <taxon>Bacteria</taxon>
        <taxon>Bacillati</taxon>
        <taxon>Actinomycetota</taxon>
        <taxon>Actinomycetes</taxon>
        <taxon>Propionibacteriales</taxon>
        <taxon>Propionibacteriaceae</taxon>
        <taxon>Microlunatus</taxon>
    </lineage>
</organism>
<dbReference type="InterPro" id="IPR050490">
    <property type="entry name" value="Bact_solute-bd_prot1"/>
</dbReference>
<dbReference type="PROSITE" id="PS51318">
    <property type="entry name" value="TAT"/>
    <property type="match status" value="1"/>
</dbReference>
<dbReference type="AlphaFoldDB" id="A0A516PZX5"/>
<evidence type="ECO:0000313" key="2">
    <source>
        <dbReference type="Proteomes" id="UP000319263"/>
    </source>
</evidence>
<dbReference type="KEGG" id="mik:FOE78_13100"/>
<dbReference type="InterPro" id="IPR006059">
    <property type="entry name" value="SBP"/>
</dbReference>
<protein>
    <submittedName>
        <fullName evidence="1">Extracellular solute-binding protein</fullName>
    </submittedName>
</protein>
<dbReference type="OrthoDB" id="2509690at2"/>
<dbReference type="SUPFAM" id="SSF53850">
    <property type="entry name" value="Periplasmic binding protein-like II"/>
    <property type="match status" value="1"/>
</dbReference>
<dbReference type="RefSeq" id="WP_143986682.1">
    <property type="nucleotide sequence ID" value="NZ_CP041692.1"/>
</dbReference>
<dbReference type="EMBL" id="CP041692">
    <property type="protein sequence ID" value="QDP96720.1"/>
    <property type="molecule type" value="Genomic_DNA"/>
</dbReference>